<comment type="catalytic activity">
    <reaction evidence="6">
        <text>L-methionyl-[protein] + [thioredoxin]-disulfide + H2O = L-methionyl-(S)-S-oxide-[protein] + [thioredoxin]-dithiol</text>
        <dbReference type="Rhea" id="RHEA:14217"/>
        <dbReference type="Rhea" id="RHEA-COMP:10698"/>
        <dbReference type="Rhea" id="RHEA-COMP:10700"/>
        <dbReference type="Rhea" id="RHEA-COMP:12313"/>
        <dbReference type="Rhea" id="RHEA-COMP:12315"/>
        <dbReference type="ChEBI" id="CHEBI:15377"/>
        <dbReference type="ChEBI" id="CHEBI:16044"/>
        <dbReference type="ChEBI" id="CHEBI:29950"/>
        <dbReference type="ChEBI" id="CHEBI:44120"/>
        <dbReference type="ChEBI" id="CHEBI:50058"/>
        <dbReference type="EC" id="1.8.4.11"/>
    </reaction>
</comment>
<reference evidence="11 12" key="1">
    <citation type="submission" date="2019-03" db="EMBL/GenBank/DDBJ databases">
        <title>Sequencing 25 genomes of Wallemia mellicola.</title>
        <authorList>
            <person name="Gostincar C."/>
        </authorList>
    </citation>
    <scope>NUCLEOTIDE SEQUENCE [LARGE SCALE GENOMIC DNA]</scope>
    <source>
        <strain evidence="10 11">EXF-1262</strain>
        <strain evidence="9 12">EXF-6152</strain>
    </source>
</reference>
<dbReference type="GO" id="GO:0034599">
    <property type="term" value="P:cellular response to oxidative stress"/>
    <property type="evidence" value="ECO:0007669"/>
    <property type="project" value="TreeGrafter"/>
</dbReference>
<dbReference type="PANTHER" id="PTHR42799">
    <property type="entry name" value="MITOCHONDRIAL PEPTIDE METHIONINE SULFOXIDE REDUCTASE"/>
    <property type="match status" value="1"/>
</dbReference>
<evidence type="ECO:0000256" key="5">
    <source>
        <dbReference type="ARBA" id="ARBA00030643"/>
    </source>
</evidence>
<feature type="domain" description="Peptide methionine sulphoxide reductase MsrA" evidence="8">
    <location>
        <begin position="35"/>
        <end position="202"/>
    </location>
</feature>
<dbReference type="InterPro" id="IPR050162">
    <property type="entry name" value="MsrA_MetSO_reductase"/>
</dbReference>
<comment type="caution">
    <text evidence="9">The sequence shown here is derived from an EMBL/GenBank/DDBJ whole genome shotgun (WGS) entry which is preliminary data.</text>
</comment>
<dbReference type="PANTHER" id="PTHR42799:SF2">
    <property type="entry name" value="MITOCHONDRIAL PEPTIDE METHIONINE SULFOXIDE REDUCTASE"/>
    <property type="match status" value="1"/>
</dbReference>
<dbReference type="Proteomes" id="UP000310685">
    <property type="component" value="Unassembled WGS sequence"/>
</dbReference>
<gene>
    <name evidence="10" type="ORF">E3Q17_00871</name>
    <name evidence="9" type="ORF">E3Q22_00810</name>
</gene>
<evidence type="ECO:0000313" key="9">
    <source>
        <dbReference type="EMBL" id="TIB81792.1"/>
    </source>
</evidence>
<sequence length="209" mass="24082">MSRKVEPTIQIARDALNNRLQKVIDKPDPQPETSIFANGCFWGTEELFRKYFKSAIINAEVGFIGGDDNGVGKDPSYKLVCTGQTGHAEALSLTWDNRQASYEELLASFDVFVDFFFRTHDPTQVDRQGADIGTQYRTALYPTTDDQFSIANRIRDQVQETHFTPKSSTIATVIHPVNKYKWWKAEDYHQQYLLNNPDGYQCYTHRLHY</sequence>
<proteinExistence type="inferred from homology"/>
<evidence type="ECO:0000313" key="12">
    <source>
        <dbReference type="Proteomes" id="UP000310685"/>
    </source>
</evidence>
<evidence type="ECO:0000256" key="7">
    <source>
        <dbReference type="ARBA" id="ARBA00048782"/>
    </source>
</evidence>
<evidence type="ECO:0000313" key="10">
    <source>
        <dbReference type="EMBL" id="TIC03501.1"/>
    </source>
</evidence>
<evidence type="ECO:0000256" key="3">
    <source>
        <dbReference type="ARBA" id="ARBA00023002"/>
    </source>
</evidence>
<comment type="similarity">
    <text evidence="1">Belongs to the MsrA Met sulfoxide reductase family.</text>
</comment>
<dbReference type="NCBIfam" id="TIGR00401">
    <property type="entry name" value="msrA"/>
    <property type="match status" value="1"/>
</dbReference>
<evidence type="ECO:0000256" key="2">
    <source>
        <dbReference type="ARBA" id="ARBA00012502"/>
    </source>
</evidence>
<keyword evidence="3" id="KW-0560">Oxidoreductase</keyword>
<dbReference type="GO" id="GO:0008113">
    <property type="term" value="F:peptide-methionine (S)-S-oxide reductase activity"/>
    <property type="evidence" value="ECO:0007669"/>
    <property type="project" value="UniProtKB-EC"/>
</dbReference>
<dbReference type="EMBL" id="SPRC01000005">
    <property type="protein sequence ID" value="TIB81792.1"/>
    <property type="molecule type" value="Genomic_DNA"/>
</dbReference>
<dbReference type="SUPFAM" id="SSF55068">
    <property type="entry name" value="Peptide methionine sulfoxide reductase"/>
    <property type="match status" value="1"/>
</dbReference>
<dbReference type="Proteomes" id="UP000307169">
    <property type="component" value="Unassembled WGS sequence"/>
</dbReference>
<accession>A0A4T0Q175</accession>
<dbReference type="EC" id="1.8.4.11" evidence="2"/>
<comment type="catalytic activity">
    <reaction evidence="7">
        <text>[thioredoxin]-disulfide + L-methionine + H2O = L-methionine (S)-S-oxide + [thioredoxin]-dithiol</text>
        <dbReference type="Rhea" id="RHEA:19993"/>
        <dbReference type="Rhea" id="RHEA-COMP:10698"/>
        <dbReference type="Rhea" id="RHEA-COMP:10700"/>
        <dbReference type="ChEBI" id="CHEBI:15377"/>
        <dbReference type="ChEBI" id="CHEBI:29950"/>
        <dbReference type="ChEBI" id="CHEBI:50058"/>
        <dbReference type="ChEBI" id="CHEBI:57844"/>
        <dbReference type="ChEBI" id="CHEBI:58772"/>
        <dbReference type="EC" id="1.8.4.11"/>
    </reaction>
</comment>
<dbReference type="GO" id="GO:0005737">
    <property type="term" value="C:cytoplasm"/>
    <property type="evidence" value="ECO:0007669"/>
    <property type="project" value="TreeGrafter"/>
</dbReference>
<evidence type="ECO:0000256" key="1">
    <source>
        <dbReference type="ARBA" id="ARBA00005591"/>
    </source>
</evidence>
<dbReference type="InterPro" id="IPR036509">
    <property type="entry name" value="Met_Sox_Rdtase_MsrA_sf"/>
</dbReference>
<dbReference type="Pfam" id="PF01625">
    <property type="entry name" value="PMSR"/>
    <property type="match status" value="1"/>
</dbReference>
<evidence type="ECO:0000256" key="4">
    <source>
        <dbReference type="ARBA" id="ARBA00030273"/>
    </source>
</evidence>
<evidence type="ECO:0000313" key="11">
    <source>
        <dbReference type="Proteomes" id="UP000307169"/>
    </source>
</evidence>
<dbReference type="HAMAP" id="MF_01401">
    <property type="entry name" value="MsrA"/>
    <property type="match status" value="1"/>
</dbReference>
<dbReference type="EMBL" id="SPRH01000006">
    <property type="protein sequence ID" value="TIC03501.1"/>
    <property type="molecule type" value="Genomic_DNA"/>
</dbReference>
<dbReference type="AlphaFoldDB" id="A0A4T0Q175"/>
<evidence type="ECO:0000259" key="8">
    <source>
        <dbReference type="Pfam" id="PF01625"/>
    </source>
</evidence>
<dbReference type="InterPro" id="IPR002569">
    <property type="entry name" value="Met_Sox_Rdtase_MsrA_dom"/>
</dbReference>
<organism evidence="9 12">
    <name type="scientific">Wallemia mellicola</name>
    <dbReference type="NCBI Taxonomy" id="1708541"/>
    <lineage>
        <taxon>Eukaryota</taxon>
        <taxon>Fungi</taxon>
        <taxon>Dikarya</taxon>
        <taxon>Basidiomycota</taxon>
        <taxon>Wallemiomycotina</taxon>
        <taxon>Wallemiomycetes</taxon>
        <taxon>Wallemiales</taxon>
        <taxon>Wallemiaceae</taxon>
        <taxon>Wallemia</taxon>
    </lineage>
</organism>
<name>A0A4T0Q175_9BASI</name>
<dbReference type="Gene3D" id="3.30.1060.10">
    <property type="entry name" value="Peptide methionine sulphoxide reductase MsrA"/>
    <property type="match status" value="1"/>
</dbReference>
<evidence type="ECO:0000256" key="6">
    <source>
        <dbReference type="ARBA" id="ARBA00047806"/>
    </source>
</evidence>
<protein>
    <recommendedName>
        <fullName evidence="2">peptide-methionine (S)-S-oxide reductase</fullName>
        <ecNumber evidence="2">1.8.4.11</ecNumber>
    </recommendedName>
    <alternativeName>
        <fullName evidence="5">Peptide-methionine (S)-S-oxide reductase</fullName>
    </alternativeName>
    <alternativeName>
        <fullName evidence="4">Protein-methionine-S-oxide reductase</fullName>
    </alternativeName>
</protein>